<evidence type="ECO:0000313" key="2">
    <source>
        <dbReference type="Proteomes" id="UP000642571"/>
    </source>
</evidence>
<reference evidence="2" key="1">
    <citation type="journal article" date="2019" name="Int. J. Syst. Evol. Microbiol.">
        <title>The Global Catalogue of Microorganisms (GCM) 10K type strain sequencing project: providing services to taxonomists for standard genome sequencing and annotation.</title>
        <authorList>
            <consortium name="The Broad Institute Genomics Platform"/>
            <consortium name="The Broad Institute Genome Sequencing Center for Infectious Disease"/>
            <person name="Wu L."/>
            <person name="Ma J."/>
        </authorList>
    </citation>
    <scope>NUCLEOTIDE SEQUENCE [LARGE SCALE GENOMIC DNA]</scope>
    <source>
        <strain evidence="2">CGMCC 1.15353</strain>
    </source>
</reference>
<gene>
    <name evidence="1" type="ORF">GCM10011389_14020</name>
</gene>
<comment type="caution">
    <text evidence="1">The sequence shown here is derived from an EMBL/GenBank/DDBJ whole genome shotgun (WGS) entry which is preliminary data.</text>
</comment>
<sequence length="56" mass="6620">MHRCPDCRKPLRFTEVVVLDQLNGLHHASCYDFLLDFKDAAKYGVIYNRYANIFIK</sequence>
<dbReference type="EMBL" id="BMIN01000004">
    <property type="protein sequence ID" value="GGD07651.1"/>
    <property type="molecule type" value="Genomic_DNA"/>
</dbReference>
<accession>A0ABQ1PZ54</accession>
<evidence type="ECO:0000313" key="1">
    <source>
        <dbReference type="EMBL" id="GGD07651.1"/>
    </source>
</evidence>
<organism evidence="1 2">
    <name type="scientific">Pontibacillus salipaludis</name>
    <dbReference type="NCBI Taxonomy" id="1697394"/>
    <lineage>
        <taxon>Bacteria</taxon>
        <taxon>Bacillati</taxon>
        <taxon>Bacillota</taxon>
        <taxon>Bacilli</taxon>
        <taxon>Bacillales</taxon>
        <taxon>Bacillaceae</taxon>
        <taxon>Pontibacillus</taxon>
    </lineage>
</organism>
<name>A0ABQ1PZ54_9BACI</name>
<dbReference type="Proteomes" id="UP000642571">
    <property type="component" value="Unassembled WGS sequence"/>
</dbReference>
<protein>
    <recommendedName>
        <fullName evidence="3">LIM zinc-binding domain-containing protein</fullName>
    </recommendedName>
</protein>
<keyword evidence="2" id="KW-1185">Reference proteome</keyword>
<evidence type="ECO:0008006" key="3">
    <source>
        <dbReference type="Google" id="ProtNLM"/>
    </source>
</evidence>
<proteinExistence type="predicted"/>